<dbReference type="KEGG" id="tpol:Mal48_07960"/>
<keyword evidence="4" id="KW-1185">Reference proteome</keyword>
<feature type="transmembrane region" description="Helical" evidence="2">
    <location>
        <begin position="324"/>
        <end position="344"/>
    </location>
</feature>
<feature type="compositionally biased region" description="Basic and acidic residues" evidence="1">
    <location>
        <begin position="32"/>
        <end position="63"/>
    </location>
</feature>
<feature type="transmembrane region" description="Helical" evidence="2">
    <location>
        <begin position="208"/>
        <end position="226"/>
    </location>
</feature>
<feature type="transmembrane region" description="Helical" evidence="2">
    <location>
        <begin position="150"/>
        <end position="168"/>
    </location>
</feature>
<dbReference type="Proteomes" id="UP000315724">
    <property type="component" value="Chromosome"/>
</dbReference>
<feature type="transmembrane region" description="Helical" evidence="2">
    <location>
        <begin position="472"/>
        <end position="494"/>
    </location>
</feature>
<keyword evidence="2" id="KW-0472">Membrane</keyword>
<organism evidence="3 4">
    <name type="scientific">Thalassoglobus polymorphus</name>
    <dbReference type="NCBI Taxonomy" id="2527994"/>
    <lineage>
        <taxon>Bacteria</taxon>
        <taxon>Pseudomonadati</taxon>
        <taxon>Planctomycetota</taxon>
        <taxon>Planctomycetia</taxon>
        <taxon>Planctomycetales</taxon>
        <taxon>Planctomycetaceae</taxon>
        <taxon>Thalassoglobus</taxon>
    </lineage>
</organism>
<feature type="transmembrane region" description="Helical" evidence="2">
    <location>
        <begin position="233"/>
        <end position="253"/>
    </location>
</feature>
<feature type="transmembrane region" description="Helical" evidence="2">
    <location>
        <begin position="383"/>
        <end position="403"/>
    </location>
</feature>
<dbReference type="PANTHER" id="PTHR31061:SF24">
    <property type="entry name" value="LD22376P"/>
    <property type="match status" value="1"/>
</dbReference>
<feature type="transmembrane region" description="Helical" evidence="2">
    <location>
        <begin position="184"/>
        <end position="202"/>
    </location>
</feature>
<evidence type="ECO:0000313" key="3">
    <source>
        <dbReference type="EMBL" id="QDT31562.1"/>
    </source>
</evidence>
<evidence type="ECO:0000313" key="4">
    <source>
        <dbReference type="Proteomes" id="UP000315724"/>
    </source>
</evidence>
<dbReference type="RefSeq" id="WP_145196235.1">
    <property type="nucleotide sequence ID" value="NZ_CP036267.1"/>
</dbReference>
<evidence type="ECO:0000256" key="1">
    <source>
        <dbReference type="SAM" id="MobiDB-lite"/>
    </source>
</evidence>
<feature type="transmembrane region" description="Helical" evidence="2">
    <location>
        <begin position="415"/>
        <end position="436"/>
    </location>
</feature>
<dbReference type="PANTHER" id="PTHR31061">
    <property type="entry name" value="LD22376P"/>
    <property type="match status" value="1"/>
</dbReference>
<feature type="transmembrane region" description="Helical" evidence="2">
    <location>
        <begin position="351"/>
        <end position="371"/>
    </location>
</feature>
<dbReference type="EMBL" id="CP036267">
    <property type="protein sequence ID" value="QDT31562.1"/>
    <property type="molecule type" value="Genomic_DNA"/>
</dbReference>
<reference evidence="3 4" key="1">
    <citation type="submission" date="2019-02" db="EMBL/GenBank/DDBJ databases">
        <title>Deep-cultivation of Planctomycetes and their phenomic and genomic characterization uncovers novel biology.</title>
        <authorList>
            <person name="Wiegand S."/>
            <person name="Jogler M."/>
            <person name="Boedeker C."/>
            <person name="Pinto D."/>
            <person name="Vollmers J."/>
            <person name="Rivas-Marin E."/>
            <person name="Kohn T."/>
            <person name="Peeters S.H."/>
            <person name="Heuer A."/>
            <person name="Rast P."/>
            <person name="Oberbeckmann S."/>
            <person name="Bunk B."/>
            <person name="Jeske O."/>
            <person name="Meyerdierks A."/>
            <person name="Storesund J.E."/>
            <person name="Kallscheuer N."/>
            <person name="Luecker S."/>
            <person name="Lage O.M."/>
            <person name="Pohl T."/>
            <person name="Merkel B.J."/>
            <person name="Hornburger P."/>
            <person name="Mueller R.-W."/>
            <person name="Bruemmer F."/>
            <person name="Labrenz M."/>
            <person name="Spormann A.M."/>
            <person name="Op den Camp H."/>
            <person name="Overmann J."/>
            <person name="Amann R."/>
            <person name="Jetten M.S.M."/>
            <person name="Mascher T."/>
            <person name="Medema M.H."/>
            <person name="Devos D.P."/>
            <person name="Kaster A.-K."/>
            <person name="Ovreas L."/>
            <person name="Rohde M."/>
            <person name="Galperin M.Y."/>
            <person name="Jogler C."/>
        </authorList>
    </citation>
    <scope>NUCLEOTIDE SEQUENCE [LARGE SCALE GENOMIC DNA]</scope>
    <source>
        <strain evidence="3 4">Mal48</strain>
    </source>
</reference>
<sequence length="502" mass="57682">MVASFWRLIDNQDAFLHLPPLGHIPMTYRLKPNSEDKPSEDKSASTSSQKDEKRKKEQPAKSEKPLGRLVSLDAFRGFIMVMLAANGFGLYKLSTTDESSELWNFLNRETFEQIAFHFEHPPWQSCFVPGSTDATVGNAWLKWKVSFWDLIQPAFMFMVGMAMPFSYARRESSGQSALMRTIHAFLRAVVLVLLAVFLYSQGNDSTNWMFTNVLGQIGLGYFFVYLMLGFPRWAQVSAFVVILVGTTLAGQFVPLSEEFVPEEVNASYERGEIFAEPYRQWSKNWNVFHEFDIWFLNQFPRPEKDDPEEIPHRFNRGGYTTLNFVPSMATMLLGVFLGQFILLAPRNGKTFFWLLLAALLCTGLGVAAGATCNPIVKRIWTPAWVLFSGGYVIGLYSLFYLLFDLLPLRKMAFPLVIVGMNSIFVYMVGQLLRSWIFREIVNKHFSFVIDKFFVLVQNVTGSEYSPEQLQEMFAPVTVATSVFLVIWLFCLWLYRQRIFIRI</sequence>
<keyword evidence="2" id="KW-1133">Transmembrane helix</keyword>
<name>A0A517QIT0_9PLAN</name>
<keyword evidence="2" id="KW-0812">Transmembrane</keyword>
<feature type="region of interest" description="Disordered" evidence="1">
    <location>
        <begin position="29"/>
        <end position="63"/>
    </location>
</feature>
<accession>A0A517QIT0</accession>
<protein>
    <submittedName>
        <fullName evidence="3">Uncharacterized protein</fullName>
    </submittedName>
</protein>
<dbReference type="OrthoDB" id="9788724at2"/>
<proteinExistence type="predicted"/>
<evidence type="ECO:0000256" key="2">
    <source>
        <dbReference type="SAM" id="Phobius"/>
    </source>
</evidence>
<gene>
    <name evidence="3" type="ORF">Mal48_07960</name>
</gene>
<dbReference type="AlphaFoldDB" id="A0A517QIT0"/>